<evidence type="ECO:0000256" key="1">
    <source>
        <dbReference type="ARBA" id="ARBA00010062"/>
    </source>
</evidence>
<evidence type="ECO:0000256" key="2">
    <source>
        <dbReference type="ARBA" id="ARBA00022448"/>
    </source>
</evidence>
<dbReference type="InterPro" id="IPR028081">
    <property type="entry name" value="Leu-bd"/>
</dbReference>
<dbReference type="SUPFAM" id="SSF53822">
    <property type="entry name" value="Periplasmic binding protein-like I"/>
    <property type="match status" value="1"/>
</dbReference>
<dbReference type="PANTHER" id="PTHR30483">
    <property type="entry name" value="LEUCINE-SPECIFIC-BINDING PROTEIN"/>
    <property type="match status" value="1"/>
</dbReference>
<dbReference type="GO" id="GO:0006865">
    <property type="term" value="P:amino acid transport"/>
    <property type="evidence" value="ECO:0007669"/>
    <property type="project" value="UniProtKB-KW"/>
</dbReference>
<dbReference type="InterPro" id="IPR051010">
    <property type="entry name" value="BCAA_transport"/>
</dbReference>
<reference evidence="6 7" key="1">
    <citation type="submission" date="2018-12" db="EMBL/GenBank/DDBJ databases">
        <authorList>
            <person name="Yang Y."/>
        </authorList>
    </citation>
    <scope>NUCLEOTIDE SEQUENCE [LARGE SCALE GENOMIC DNA]</scope>
    <source>
        <strain evidence="6 7">GSF71</strain>
    </source>
</reference>
<proteinExistence type="inferred from homology"/>
<organism evidence="6 7">
    <name type="scientific">Azospirillum doebereinerae</name>
    <dbReference type="NCBI Taxonomy" id="92933"/>
    <lineage>
        <taxon>Bacteria</taxon>
        <taxon>Pseudomonadati</taxon>
        <taxon>Pseudomonadota</taxon>
        <taxon>Alphaproteobacteria</taxon>
        <taxon>Rhodospirillales</taxon>
        <taxon>Azospirillaceae</taxon>
        <taxon>Azospirillum</taxon>
    </lineage>
</organism>
<dbReference type="InterPro" id="IPR028082">
    <property type="entry name" value="Peripla_BP_I"/>
</dbReference>
<dbReference type="InterPro" id="IPR000709">
    <property type="entry name" value="Leu_Ile_Val-bd"/>
</dbReference>
<evidence type="ECO:0000256" key="4">
    <source>
        <dbReference type="ARBA" id="ARBA00022970"/>
    </source>
</evidence>
<evidence type="ECO:0000256" key="3">
    <source>
        <dbReference type="ARBA" id="ARBA00022729"/>
    </source>
</evidence>
<dbReference type="Gene3D" id="3.40.50.2300">
    <property type="match status" value="2"/>
</dbReference>
<keyword evidence="3" id="KW-0732">Signal</keyword>
<protein>
    <submittedName>
        <fullName evidence="6">Amino acid ABC transporter substrate-binding protein</fullName>
    </submittedName>
</protein>
<comment type="caution">
    <text evidence="6">The sequence shown here is derived from an EMBL/GenBank/DDBJ whole genome shotgun (WGS) entry which is preliminary data.</text>
</comment>
<evidence type="ECO:0000259" key="5">
    <source>
        <dbReference type="Pfam" id="PF13458"/>
    </source>
</evidence>
<accession>A0A433J943</accession>
<dbReference type="PRINTS" id="PR00337">
    <property type="entry name" value="LEUILEVALBP"/>
</dbReference>
<gene>
    <name evidence="6" type="ORF">EJ913_12875</name>
</gene>
<dbReference type="OrthoDB" id="5450279at2"/>
<feature type="domain" description="Leucine-binding protein" evidence="5">
    <location>
        <begin position="17"/>
        <end position="352"/>
    </location>
</feature>
<dbReference type="AlphaFoldDB" id="A0A433J943"/>
<dbReference type="Proteomes" id="UP000280346">
    <property type="component" value="Unassembled WGS sequence"/>
</dbReference>
<keyword evidence="2" id="KW-0813">Transport</keyword>
<evidence type="ECO:0000313" key="7">
    <source>
        <dbReference type="Proteomes" id="UP000280346"/>
    </source>
</evidence>
<keyword evidence="4" id="KW-0029">Amino-acid transport</keyword>
<dbReference type="Pfam" id="PF13458">
    <property type="entry name" value="Peripla_BP_6"/>
    <property type="match status" value="1"/>
</dbReference>
<keyword evidence="7" id="KW-1185">Reference proteome</keyword>
<dbReference type="EMBL" id="RZIJ01000009">
    <property type="protein sequence ID" value="RUQ70851.1"/>
    <property type="molecule type" value="Genomic_DNA"/>
</dbReference>
<name>A0A433J943_9PROT</name>
<dbReference type="PANTHER" id="PTHR30483:SF6">
    <property type="entry name" value="PERIPLASMIC BINDING PROTEIN OF ABC TRANSPORTER FOR NATURAL AMINO ACIDS"/>
    <property type="match status" value="1"/>
</dbReference>
<sequence length="380" mass="40460">MVAASILPRPAIAQSQPIRIGWLVALTGPISASAAGHHRGTILGAETINAAGGVKGRRIEIVTQDTQGDPSKAVGGAQRMIADKVDALWGPTSSGESLAITALVAKAKMPNIHPCVIDSLIEPLRYPNAFRSAPSNAQWDEAVRHYCRSVLKTKRVALFGDTSAYGVNAVNDSARSFVTDGMEIADKASIDPTQTDLLADLRRARESGAEAVVLWSNSVGLVSRLLNARAAVSWDVSVVGHPTLSSGAIGPQLAKLANWENVFALGFRSSSHHGAGRTLPPRSQEFLQRFRDRVPLNDTLLWWVTCGFDAVSLIAEAAGNAGSAPSEIIGYWNTLKKRPGYFGEYSFSPNDHDGYNVKDVVMSVANSGRDGTFDLAPGYG</sequence>
<evidence type="ECO:0000313" key="6">
    <source>
        <dbReference type="EMBL" id="RUQ70851.1"/>
    </source>
</evidence>
<comment type="similarity">
    <text evidence="1">Belongs to the leucine-binding protein family.</text>
</comment>